<organism evidence="1 2">
    <name type="scientific">Flavisolibacter ginsengisoli DSM 18119</name>
    <dbReference type="NCBI Taxonomy" id="1121884"/>
    <lineage>
        <taxon>Bacteria</taxon>
        <taxon>Pseudomonadati</taxon>
        <taxon>Bacteroidota</taxon>
        <taxon>Chitinophagia</taxon>
        <taxon>Chitinophagales</taxon>
        <taxon>Chitinophagaceae</taxon>
        <taxon>Flavisolibacter</taxon>
    </lineage>
</organism>
<accession>A0A1M4T3B4</accession>
<dbReference type="AlphaFoldDB" id="A0A1M4T3B4"/>
<sequence>MANENLIPAQEFCIHHNIEISFIDSLQEYGLLQVHTMEGAGYIDEEQLEELEKMVRLHYDLNINMEGIDAIRHLLQHMHSLQHDLVALRNRLRLYETGD</sequence>
<dbReference type="EMBL" id="FQUU01000001">
    <property type="protein sequence ID" value="SHE38894.1"/>
    <property type="molecule type" value="Genomic_DNA"/>
</dbReference>
<evidence type="ECO:0000313" key="1">
    <source>
        <dbReference type="EMBL" id="SHE38894.1"/>
    </source>
</evidence>
<dbReference type="OrthoDB" id="1494789at2"/>
<dbReference type="Gene3D" id="1.10.1660.10">
    <property type="match status" value="1"/>
</dbReference>
<dbReference type="Proteomes" id="UP000184048">
    <property type="component" value="Unassembled WGS sequence"/>
</dbReference>
<name>A0A1M4T3B4_9BACT</name>
<proteinExistence type="predicted"/>
<reference evidence="1 2" key="1">
    <citation type="submission" date="2016-11" db="EMBL/GenBank/DDBJ databases">
        <authorList>
            <person name="Jaros S."/>
            <person name="Januszkiewicz K."/>
            <person name="Wedrychowicz H."/>
        </authorList>
    </citation>
    <scope>NUCLEOTIDE SEQUENCE [LARGE SCALE GENOMIC DNA]</scope>
    <source>
        <strain evidence="1 2">DSM 18119</strain>
    </source>
</reference>
<gene>
    <name evidence="1" type="ORF">SAMN02745131_00328</name>
</gene>
<protein>
    <submittedName>
        <fullName evidence="1">MerR HTH family regulatory protein</fullName>
    </submittedName>
</protein>
<keyword evidence="2" id="KW-1185">Reference proteome</keyword>
<dbReference type="Pfam" id="PF13591">
    <property type="entry name" value="MerR_2"/>
    <property type="match status" value="1"/>
</dbReference>
<dbReference type="STRING" id="1121884.SAMN02745131_00328"/>
<evidence type="ECO:0000313" key="2">
    <source>
        <dbReference type="Proteomes" id="UP000184048"/>
    </source>
</evidence>